<dbReference type="Gene3D" id="3.30.40.10">
    <property type="entry name" value="Zinc/RING finger domain, C3HC4 (zinc finger)"/>
    <property type="match status" value="1"/>
</dbReference>
<evidence type="ECO:0000256" key="2">
    <source>
        <dbReference type="ARBA" id="ARBA00022771"/>
    </source>
</evidence>
<feature type="region of interest" description="Disordered" evidence="5">
    <location>
        <begin position="1"/>
        <end position="142"/>
    </location>
</feature>
<dbReference type="GO" id="GO:0008270">
    <property type="term" value="F:zinc ion binding"/>
    <property type="evidence" value="ECO:0007669"/>
    <property type="project" value="UniProtKB-KW"/>
</dbReference>
<dbReference type="EMBL" id="MU858199">
    <property type="protein sequence ID" value="KAK4209623.1"/>
    <property type="molecule type" value="Genomic_DNA"/>
</dbReference>
<dbReference type="InterPro" id="IPR017907">
    <property type="entry name" value="Znf_RING_CS"/>
</dbReference>
<keyword evidence="2 4" id="KW-0863">Zinc-finger</keyword>
<proteinExistence type="predicted"/>
<feature type="domain" description="RING-type" evidence="6">
    <location>
        <begin position="268"/>
        <end position="313"/>
    </location>
</feature>
<dbReference type="AlphaFoldDB" id="A0AAN6XZU0"/>
<evidence type="ECO:0000256" key="5">
    <source>
        <dbReference type="SAM" id="MobiDB-lite"/>
    </source>
</evidence>
<feature type="compositionally biased region" description="Low complexity" evidence="5">
    <location>
        <begin position="80"/>
        <end position="97"/>
    </location>
</feature>
<gene>
    <name evidence="7" type="ORF">QBC37DRAFT_49757</name>
</gene>
<dbReference type="InterPro" id="IPR001841">
    <property type="entry name" value="Znf_RING"/>
</dbReference>
<keyword evidence="3" id="KW-0862">Zinc</keyword>
<evidence type="ECO:0000256" key="4">
    <source>
        <dbReference type="PROSITE-ProRule" id="PRU00175"/>
    </source>
</evidence>
<feature type="compositionally biased region" description="Polar residues" evidence="5">
    <location>
        <begin position="57"/>
        <end position="72"/>
    </location>
</feature>
<comment type="caution">
    <text evidence="7">The sequence shown here is derived from an EMBL/GenBank/DDBJ whole genome shotgun (WGS) entry which is preliminary data.</text>
</comment>
<dbReference type="SUPFAM" id="SSF57850">
    <property type="entry name" value="RING/U-box"/>
    <property type="match status" value="1"/>
</dbReference>
<feature type="compositionally biased region" description="Low complexity" evidence="5">
    <location>
        <begin position="1"/>
        <end position="36"/>
    </location>
</feature>
<keyword evidence="8" id="KW-1185">Reference proteome</keyword>
<dbReference type="InterPro" id="IPR013083">
    <property type="entry name" value="Znf_RING/FYVE/PHD"/>
</dbReference>
<reference evidence="7" key="2">
    <citation type="submission" date="2023-05" db="EMBL/GenBank/DDBJ databases">
        <authorList>
            <consortium name="Lawrence Berkeley National Laboratory"/>
            <person name="Steindorff A."/>
            <person name="Hensen N."/>
            <person name="Bonometti L."/>
            <person name="Westerberg I."/>
            <person name="Brannstrom I.O."/>
            <person name="Guillou S."/>
            <person name="Cros-Aarteil S."/>
            <person name="Calhoun S."/>
            <person name="Haridas S."/>
            <person name="Kuo A."/>
            <person name="Mondo S."/>
            <person name="Pangilinan J."/>
            <person name="Riley R."/>
            <person name="Labutti K."/>
            <person name="Andreopoulos B."/>
            <person name="Lipzen A."/>
            <person name="Chen C."/>
            <person name="Yanf M."/>
            <person name="Daum C."/>
            <person name="Ng V."/>
            <person name="Clum A."/>
            <person name="Ohm R."/>
            <person name="Martin F."/>
            <person name="Silar P."/>
            <person name="Natvig D."/>
            <person name="Lalanne C."/>
            <person name="Gautier V."/>
            <person name="Ament-Velasquez S.L."/>
            <person name="Kruys A."/>
            <person name="Hutchinson M.I."/>
            <person name="Powell A.J."/>
            <person name="Barry K."/>
            <person name="Miller A.N."/>
            <person name="Grigoriev I.V."/>
            <person name="Debuchy R."/>
            <person name="Gladieux P."/>
            <person name="Thoren M.H."/>
            <person name="Johannesson H."/>
        </authorList>
    </citation>
    <scope>NUCLEOTIDE SEQUENCE</scope>
    <source>
        <strain evidence="7">PSN293</strain>
    </source>
</reference>
<reference evidence="7" key="1">
    <citation type="journal article" date="2023" name="Mol. Phylogenet. Evol.">
        <title>Genome-scale phylogeny and comparative genomics of the fungal order Sordariales.</title>
        <authorList>
            <person name="Hensen N."/>
            <person name="Bonometti L."/>
            <person name="Westerberg I."/>
            <person name="Brannstrom I.O."/>
            <person name="Guillou S."/>
            <person name="Cros-Aarteil S."/>
            <person name="Calhoun S."/>
            <person name="Haridas S."/>
            <person name="Kuo A."/>
            <person name="Mondo S."/>
            <person name="Pangilinan J."/>
            <person name="Riley R."/>
            <person name="LaButti K."/>
            <person name="Andreopoulos B."/>
            <person name="Lipzen A."/>
            <person name="Chen C."/>
            <person name="Yan M."/>
            <person name="Daum C."/>
            <person name="Ng V."/>
            <person name="Clum A."/>
            <person name="Steindorff A."/>
            <person name="Ohm R.A."/>
            <person name="Martin F."/>
            <person name="Silar P."/>
            <person name="Natvig D.O."/>
            <person name="Lalanne C."/>
            <person name="Gautier V."/>
            <person name="Ament-Velasquez S.L."/>
            <person name="Kruys A."/>
            <person name="Hutchinson M.I."/>
            <person name="Powell A.J."/>
            <person name="Barry K."/>
            <person name="Miller A.N."/>
            <person name="Grigoriev I.V."/>
            <person name="Debuchy R."/>
            <person name="Gladieux P."/>
            <person name="Hiltunen Thoren M."/>
            <person name="Johannesson H."/>
        </authorList>
    </citation>
    <scope>NUCLEOTIDE SEQUENCE</scope>
    <source>
        <strain evidence="7">PSN293</strain>
    </source>
</reference>
<organism evidence="7 8">
    <name type="scientific">Rhypophila decipiens</name>
    <dbReference type="NCBI Taxonomy" id="261697"/>
    <lineage>
        <taxon>Eukaryota</taxon>
        <taxon>Fungi</taxon>
        <taxon>Dikarya</taxon>
        <taxon>Ascomycota</taxon>
        <taxon>Pezizomycotina</taxon>
        <taxon>Sordariomycetes</taxon>
        <taxon>Sordariomycetidae</taxon>
        <taxon>Sordariales</taxon>
        <taxon>Naviculisporaceae</taxon>
        <taxon>Rhypophila</taxon>
    </lineage>
</organism>
<evidence type="ECO:0000259" key="6">
    <source>
        <dbReference type="PROSITE" id="PS50089"/>
    </source>
</evidence>
<evidence type="ECO:0000313" key="8">
    <source>
        <dbReference type="Proteomes" id="UP001301769"/>
    </source>
</evidence>
<feature type="compositionally biased region" description="Low complexity" evidence="5">
    <location>
        <begin position="105"/>
        <end position="117"/>
    </location>
</feature>
<evidence type="ECO:0000256" key="1">
    <source>
        <dbReference type="ARBA" id="ARBA00022723"/>
    </source>
</evidence>
<evidence type="ECO:0000256" key="3">
    <source>
        <dbReference type="ARBA" id="ARBA00022833"/>
    </source>
</evidence>
<keyword evidence="1" id="KW-0479">Metal-binding</keyword>
<sequence length="385" mass="40655">MSSPQQQSYISSPSSASPATPQSYVQQMPTPSFSPVSAPPPKPQQPITFTQPAALPPQQQMNDYQPQPSYGGTATGDYGPSASMPSATSPSSAVSSYYPPPPRGSAPAIPGSPASQISPPPLYESYGASYQQQSAPPPRAPVVRPVVKPQDQTGWAMGLAAGSKIHQAILGDPFAPFAWRKGQTTMLSVQILNSVAFEALTGMLAPSTPITPEMYIEQGLPFLKSYEEGIATDGSAYLAGIKGVGDIDAQGGGVHLGSNMTGGMKVGCTACGKMLCDSILRPCNHAFCSNCIKQSMTYPTGPGTFVTICRMCNTKATKLIGLSAPMALPGEDVIDLRDANIITVQPFQGGFDFHSVHELPAGYPDKEQDMPPYPCYDEPYHEMQA</sequence>
<evidence type="ECO:0000313" key="7">
    <source>
        <dbReference type="EMBL" id="KAK4209623.1"/>
    </source>
</evidence>
<accession>A0AAN6XZU0</accession>
<dbReference type="PROSITE" id="PS50089">
    <property type="entry name" value="ZF_RING_2"/>
    <property type="match status" value="1"/>
</dbReference>
<name>A0AAN6XZU0_9PEZI</name>
<protein>
    <recommendedName>
        <fullName evidence="6">RING-type domain-containing protein</fullName>
    </recommendedName>
</protein>
<dbReference type="PROSITE" id="PS00518">
    <property type="entry name" value="ZF_RING_1"/>
    <property type="match status" value="1"/>
</dbReference>
<dbReference type="Proteomes" id="UP001301769">
    <property type="component" value="Unassembled WGS sequence"/>
</dbReference>